<evidence type="ECO:0000256" key="5">
    <source>
        <dbReference type="ARBA" id="ARBA00022824"/>
    </source>
</evidence>
<dbReference type="Proteomes" id="UP000261640">
    <property type="component" value="Unplaced"/>
</dbReference>
<dbReference type="InterPro" id="IPR001704">
    <property type="entry name" value="Orexin"/>
</dbReference>
<evidence type="ECO:0000256" key="13">
    <source>
        <dbReference type="ARBA" id="ARBA00034351"/>
    </source>
</evidence>
<evidence type="ECO:0000256" key="8">
    <source>
        <dbReference type="ARBA" id="ARBA00023283"/>
    </source>
</evidence>
<evidence type="ECO:0000256" key="4">
    <source>
        <dbReference type="ARBA" id="ARBA00022815"/>
    </source>
</evidence>
<protein>
    <recommendedName>
        <fullName evidence="12">Hypocretin neuropeptide precursor</fullName>
    </recommendedName>
    <alternativeName>
        <fullName evidence="16">Hypocretin</fullName>
    </alternativeName>
    <alternativeName>
        <fullName evidence="13">Orexin precursor</fullName>
    </alternativeName>
    <alternativeName>
        <fullName evidence="15">Prepro-orexin</fullName>
    </alternativeName>
    <alternativeName>
        <fullName evidence="14">Preprohypocretin</fullName>
    </alternativeName>
</protein>
<sequence>MCVCVVNTEQYKGHLLFPWGDQITSLPTSQKMMWFPANFQKSAGMNTSNRKVLVLILMMLLSQLTCDAHNVSECCGQPSRSCRLYVLLCRSGSKILGGPLTGDAAAGILTMGKRREGEHHLQSRLHQLLQGSRNQAAGILTMGKRTEERARERYMDWVSHIGTIITTSPPVLS</sequence>
<dbReference type="Pfam" id="PF02072">
    <property type="entry name" value="Orexin"/>
    <property type="match status" value="1"/>
</dbReference>
<dbReference type="GO" id="GO:0042594">
    <property type="term" value="P:response to starvation"/>
    <property type="evidence" value="ECO:0007669"/>
    <property type="project" value="TreeGrafter"/>
</dbReference>
<evidence type="ECO:0000256" key="7">
    <source>
        <dbReference type="ARBA" id="ARBA00023157"/>
    </source>
</evidence>
<comment type="subcellular location">
    <subcellularLocation>
        <location evidence="2">Cytoplasmic vesicle</location>
    </subcellularLocation>
    <subcellularLocation>
        <location evidence="1">Rough endoplasmic reticulum</location>
    </subcellularLocation>
    <subcellularLocation>
        <location evidence="11">Synapse</location>
    </subcellularLocation>
</comment>
<keyword evidence="9" id="KW-0527">Neuropeptide</keyword>
<dbReference type="STRING" id="205130.ENSMAMP00000033178"/>
<comment type="function">
    <text evidence="18">Binds to orexin receptor HCRTR2/OX2R only. Stimulates food intake. Modulates pituitary luteinizing hormone secretion in an ovarian steroid-dependent manner.</text>
</comment>
<dbReference type="GO" id="GO:0005791">
    <property type="term" value="C:rough endoplasmic reticulum"/>
    <property type="evidence" value="ECO:0007669"/>
    <property type="project" value="UniProtKB-SubCell"/>
</dbReference>
<evidence type="ECO:0000256" key="10">
    <source>
        <dbReference type="ARBA" id="ARBA00023329"/>
    </source>
</evidence>
<dbReference type="GO" id="GO:0045202">
    <property type="term" value="C:synapse"/>
    <property type="evidence" value="ECO:0007669"/>
    <property type="project" value="UniProtKB-SubCell"/>
</dbReference>
<dbReference type="PANTHER" id="PTHR15173:SF2">
    <property type="entry name" value="HYPOCRETIN NEUROPEPTIDE PRECURSOR"/>
    <property type="match status" value="1"/>
</dbReference>
<keyword evidence="10" id="KW-0968">Cytoplasmic vesicle</keyword>
<evidence type="ECO:0000256" key="16">
    <source>
        <dbReference type="ARBA" id="ARBA00034371"/>
    </source>
</evidence>
<dbReference type="Ensembl" id="ENSMAMT00000034035.2">
    <property type="protein sequence ID" value="ENSMAMP00000033178.1"/>
    <property type="gene ID" value="ENSMAMG00000022330.2"/>
</dbReference>
<evidence type="ECO:0000256" key="18">
    <source>
        <dbReference type="ARBA" id="ARBA00046224"/>
    </source>
</evidence>
<evidence type="ECO:0000256" key="15">
    <source>
        <dbReference type="ARBA" id="ARBA00034367"/>
    </source>
</evidence>
<keyword evidence="6" id="KW-0770">Synapse</keyword>
<name>A0A3Q3MZK7_9TELE</name>
<dbReference type="GO" id="GO:0046928">
    <property type="term" value="P:regulation of neurotransmitter secretion"/>
    <property type="evidence" value="ECO:0007669"/>
    <property type="project" value="TreeGrafter"/>
</dbReference>
<keyword evidence="4" id="KW-0027">Amidation</keyword>
<organism evidence="19 20">
    <name type="scientific">Mastacembelus armatus</name>
    <name type="common">zig-zag eel</name>
    <dbReference type="NCBI Taxonomy" id="205130"/>
    <lineage>
        <taxon>Eukaryota</taxon>
        <taxon>Metazoa</taxon>
        <taxon>Chordata</taxon>
        <taxon>Craniata</taxon>
        <taxon>Vertebrata</taxon>
        <taxon>Euteleostomi</taxon>
        <taxon>Actinopterygii</taxon>
        <taxon>Neopterygii</taxon>
        <taxon>Teleostei</taxon>
        <taxon>Neoteleostei</taxon>
        <taxon>Acanthomorphata</taxon>
        <taxon>Anabantaria</taxon>
        <taxon>Synbranchiformes</taxon>
        <taxon>Mastacembelidae</taxon>
        <taxon>Mastacembelus</taxon>
    </lineage>
</organism>
<proteinExistence type="inferred from homology"/>
<dbReference type="GO" id="GO:0051971">
    <property type="term" value="P:positive regulation of transmission of nerve impulse"/>
    <property type="evidence" value="ECO:0007669"/>
    <property type="project" value="TreeGrafter"/>
</dbReference>
<evidence type="ECO:0000256" key="3">
    <source>
        <dbReference type="ARBA" id="ARBA00009198"/>
    </source>
</evidence>
<dbReference type="GO" id="GO:0042755">
    <property type="term" value="P:eating behavior"/>
    <property type="evidence" value="ECO:0007669"/>
    <property type="project" value="TreeGrafter"/>
</dbReference>
<accession>A0A3Q3MZK7</accession>
<evidence type="ECO:0000256" key="12">
    <source>
        <dbReference type="ARBA" id="ARBA00034336"/>
    </source>
</evidence>
<dbReference type="GO" id="GO:0001659">
    <property type="term" value="P:temperature homeostasis"/>
    <property type="evidence" value="ECO:0007669"/>
    <property type="project" value="TreeGrafter"/>
</dbReference>
<evidence type="ECO:0000256" key="14">
    <source>
        <dbReference type="ARBA" id="ARBA00034354"/>
    </source>
</evidence>
<dbReference type="PANTHER" id="PTHR15173">
    <property type="entry name" value="OREXIN"/>
    <property type="match status" value="1"/>
</dbReference>
<reference evidence="19" key="1">
    <citation type="submission" date="2025-08" db="UniProtKB">
        <authorList>
            <consortium name="Ensembl"/>
        </authorList>
    </citation>
    <scope>IDENTIFICATION</scope>
</reference>
<evidence type="ECO:0000256" key="17">
    <source>
        <dbReference type="ARBA" id="ARBA00045659"/>
    </source>
</evidence>
<evidence type="ECO:0000256" key="1">
    <source>
        <dbReference type="ARBA" id="ARBA00004427"/>
    </source>
</evidence>
<reference evidence="19" key="2">
    <citation type="submission" date="2025-09" db="UniProtKB">
        <authorList>
            <consortium name="Ensembl"/>
        </authorList>
    </citation>
    <scope>IDENTIFICATION</scope>
</reference>
<comment type="similarity">
    <text evidence="3">Belongs to the orexin family.</text>
</comment>
<comment type="function">
    <text evidence="17">Binds to orexin receptors HCRTR1/OX1R and HCRTR2/OX2R with a high affinity. Stimulates food intake. Modulates pituitary luteinizing hormone secretion in an ovarian steroid-dependent manner.</text>
</comment>
<keyword evidence="20" id="KW-1185">Reference proteome</keyword>
<dbReference type="GO" id="GO:0031771">
    <property type="term" value="F:type 1 orexin receptor binding"/>
    <property type="evidence" value="ECO:0007669"/>
    <property type="project" value="TreeGrafter"/>
</dbReference>
<dbReference type="GO" id="GO:0007218">
    <property type="term" value="P:neuropeptide signaling pathway"/>
    <property type="evidence" value="ECO:0007669"/>
    <property type="project" value="UniProtKB-KW"/>
</dbReference>
<keyword evidence="8" id="KW-0873">Pyrrolidone carboxylic acid</keyword>
<evidence type="ECO:0000256" key="9">
    <source>
        <dbReference type="ARBA" id="ARBA00023320"/>
    </source>
</evidence>
<keyword evidence="5" id="KW-0256">Endoplasmic reticulum</keyword>
<evidence type="ECO:0000256" key="6">
    <source>
        <dbReference type="ARBA" id="ARBA00023018"/>
    </source>
</evidence>
<dbReference type="GO" id="GO:0031410">
    <property type="term" value="C:cytoplasmic vesicle"/>
    <property type="evidence" value="ECO:0007669"/>
    <property type="project" value="UniProtKB-SubCell"/>
</dbReference>
<evidence type="ECO:0000313" key="20">
    <source>
        <dbReference type="Proteomes" id="UP000261640"/>
    </source>
</evidence>
<dbReference type="AlphaFoldDB" id="A0A3Q3MZK7"/>
<dbReference type="GO" id="GO:0031772">
    <property type="term" value="F:type 2 orexin receptor binding"/>
    <property type="evidence" value="ECO:0007669"/>
    <property type="project" value="TreeGrafter"/>
</dbReference>
<dbReference type="GO" id="GO:0005184">
    <property type="term" value="F:neuropeptide hormone activity"/>
    <property type="evidence" value="ECO:0007669"/>
    <property type="project" value="TreeGrafter"/>
</dbReference>
<evidence type="ECO:0000313" key="19">
    <source>
        <dbReference type="Ensembl" id="ENSMAMP00000033178.1"/>
    </source>
</evidence>
<dbReference type="GO" id="GO:0048471">
    <property type="term" value="C:perinuclear region of cytoplasm"/>
    <property type="evidence" value="ECO:0007669"/>
    <property type="project" value="TreeGrafter"/>
</dbReference>
<dbReference type="InParanoid" id="A0A3Q3MZK7"/>
<evidence type="ECO:0000256" key="11">
    <source>
        <dbReference type="ARBA" id="ARBA00034103"/>
    </source>
</evidence>
<dbReference type="GeneTree" id="ENSGT00390000014272"/>
<dbReference type="GO" id="GO:0030431">
    <property type="term" value="P:sleep"/>
    <property type="evidence" value="ECO:0007669"/>
    <property type="project" value="TreeGrafter"/>
</dbReference>
<evidence type="ECO:0000256" key="2">
    <source>
        <dbReference type="ARBA" id="ARBA00004541"/>
    </source>
</evidence>
<keyword evidence="7" id="KW-1015">Disulfide bond</keyword>